<keyword evidence="2" id="KW-1185">Reference proteome</keyword>
<dbReference type="AlphaFoldDB" id="A0A4U7JGU5"/>
<dbReference type="RefSeq" id="WP_137698107.1">
    <property type="nucleotide sequence ID" value="NZ_CP061336.1"/>
</dbReference>
<dbReference type="EMBL" id="CP061336">
    <property type="protein sequence ID" value="QNU67815.1"/>
    <property type="molecule type" value="Genomic_DNA"/>
</dbReference>
<dbReference type="InterPro" id="IPR024499">
    <property type="entry name" value="Mbeg1-like"/>
</dbReference>
<organism evidence="1 2">
    <name type="scientific">Ruminiclostridium herbifermentans</name>
    <dbReference type="NCBI Taxonomy" id="2488810"/>
    <lineage>
        <taxon>Bacteria</taxon>
        <taxon>Bacillati</taxon>
        <taxon>Bacillota</taxon>
        <taxon>Clostridia</taxon>
        <taxon>Eubacteriales</taxon>
        <taxon>Oscillospiraceae</taxon>
        <taxon>Ruminiclostridium</taxon>
    </lineage>
</organism>
<reference evidence="1 2" key="1">
    <citation type="submission" date="2020-09" db="EMBL/GenBank/DDBJ databases">
        <title>Characterization and genome sequencing of Ruminiclostridium sp. nov. MA18.</title>
        <authorList>
            <person name="Rettenmaier R."/>
            <person name="Kowollik M.-L."/>
            <person name="Liebl W."/>
            <person name="Zverlov V."/>
        </authorList>
    </citation>
    <scope>NUCLEOTIDE SEQUENCE [LARGE SCALE GENOMIC DNA]</scope>
    <source>
        <strain evidence="1 2">MA18</strain>
    </source>
</reference>
<accession>A0A4U7JGU5</accession>
<name>A0A4U7JGU5_9FIRM</name>
<dbReference type="Pfam" id="PF11187">
    <property type="entry name" value="Mbeg1-like"/>
    <property type="match status" value="1"/>
</dbReference>
<protein>
    <submittedName>
        <fullName evidence="1">DUF2974 domain-containing protein</fullName>
    </submittedName>
</protein>
<gene>
    <name evidence="1" type="ORF">EHE19_004970</name>
</gene>
<proteinExistence type="predicted"/>
<dbReference type="OrthoDB" id="9769481at2"/>
<dbReference type="KEGG" id="rher:EHE19_004970"/>
<dbReference type="Gene3D" id="1.20.120.20">
    <property type="entry name" value="Apolipoprotein"/>
    <property type="match status" value="1"/>
</dbReference>
<evidence type="ECO:0000313" key="2">
    <source>
        <dbReference type="Proteomes" id="UP000306409"/>
    </source>
</evidence>
<dbReference type="Proteomes" id="UP000306409">
    <property type="component" value="Chromosome"/>
</dbReference>
<dbReference type="SUPFAM" id="SSF53474">
    <property type="entry name" value="alpha/beta-Hydrolases"/>
    <property type="match status" value="1"/>
</dbReference>
<sequence length="728" mass="79546">MSNIDDNTLSQANEAALLNVLMYLDIEDVKVEDGWTLNRIISKLSSIYDSPDGYNKYLDYHEKGSEADYADRQRQYQILANACKSNEHFANLIIDNQSSLMTNPSYQVGGLEACTFNDTSGNVFVVYRGTGAGEWIDNGKGLSGLGVETPQQIEAREYFERIVEANGYDDNNANIIISGHSKGGNKAQYVTITSQYNYLINNCFNFDGQGFSPEAIAEFISRYGKEAYLQAVNKMFGFYAENDYVNPLGIPVIPEENRTYFESQIVDGIMDSIKEGIVTGIIAGFADGIEGIKKGILNGFKDGFIHGLSDKAKHHYADAYLDIDGSFSNITEQGELSKYIQTVSANIMSLPPALRSRVTAAMMGICQNLLGGGVPVNGDSVSLVDYLVGIPVAVNVLLGSLFETIIKNAASFLITNLKEVVGAVLEVLGGLVNSIVDGIKQIGSELLDYAKELGAVLSRFASEIKKAWDNVTSFIGGLANDIVDGIVSIGETVVDAVIDVGEAVVDTAVSAGTAIVDGINDLKEKATNAISSFFTGVKVGVKNIIYGIGNVASDTWNNVKQTTEKIINSAKEQIGIQYEAFKEGANYLVSYVKGTINNLGEKCTSAFKSFKQSIITGVIKGCITGKLVIDLVRLAHLREKTRNLNSYFEESVTQIIREAEKVTCDVGRSYSESYVQQQLSRVNSICIQIEKSNKRIYDALQRKDNGLRYALDQYSQKEALLCQQVNYY</sequence>
<dbReference type="InterPro" id="IPR029058">
    <property type="entry name" value="AB_hydrolase_fold"/>
</dbReference>
<evidence type="ECO:0000313" key="1">
    <source>
        <dbReference type="EMBL" id="QNU67815.1"/>
    </source>
</evidence>